<accession>A0A421AXA9</accession>
<keyword evidence="2" id="KW-1185">Reference proteome</keyword>
<dbReference type="Proteomes" id="UP000282454">
    <property type="component" value="Unassembled WGS sequence"/>
</dbReference>
<proteinExistence type="predicted"/>
<sequence>MTTTELAPFTRRPRLSIESLIAKLRAQDSRKQDMVVPAHKMRVTPEGLLELDEPRITSNGVSDTSHFQLTGTFDSGIAGKLKVPANYLARMREYNQLPLLADNVNTWLAMEPNRPFLVRTFQGDDDQPGVGRALLSDSYGIRDNLPLLMAVLEGIADRGAEVEITGELTDRRMIVKIVAPRVTTEATDLLRFYRSPFTGRTGADNPVVAAGVVLTNSELGFGASTITPQFTVQICTNGLTVTKDAMRTIHNGTKLEHGVIQYSEETTKRELATATSRARDAVRTFLNVDYMVRKLNEIAGKAHVDVIDPEATIQHVGKIVGYTGEQQNRILAHFIRGADTTAGGVLHAVTSAAQTLVDADAAYELERTGLRALEVAASYQR</sequence>
<dbReference type="AlphaFoldDB" id="A0A421AXA9"/>
<gene>
    <name evidence="1" type="ORF">CLV68_5996</name>
</gene>
<protein>
    <recommendedName>
        <fullName evidence="3">DUF932 domain-containing protein</fullName>
    </recommendedName>
</protein>
<comment type="caution">
    <text evidence="1">The sequence shown here is derived from an EMBL/GenBank/DDBJ whole genome shotgun (WGS) entry which is preliminary data.</text>
</comment>
<dbReference type="OrthoDB" id="2679764at2"/>
<organism evidence="1 2">
    <name type="scientific">Actinokineospora cianjurensis</name>
    <dbReference type="NCBI Taxonomy" id="585224"/>
    <lineage>
        <taxon>Bacteria</taxon>
        <taxon>Bacillati</taxon>
        <taxon>Actinomycetota</taxon>
        <taxon>Actinomycetes</taxon>
        <taxon>Pseudonocardiales</taxon>
        <taxon>Pseudonocardiaceae</taxon>
        <taxon>Actinokineospora</taxon>
    </lineage>
</organism>
<dbReference type="RefSeq" id="WP_121394298.1">
    <property type="nucleotide sequence ID" value="NZ_RCDD01000007.1"/>
</dbReference>
<name>A0A421AXA9_9PSEU</name>
<dbReference type="EMBL" id="RCDD01000007">
    <property type="protein sequence ID" value="RLK54444.1"/>
    <property type="molecule type" value="Genomic_DNA"/>
</dbReference>
<reference evidence="1 2" key="1">
    <citation type="submission" date="2018-10" db="EMBL/GenBank/DDBJ databases">
        <title>Genomic Encyclopedia of Archaeal and Bacterial Type Strains, Phase II (KMG-II): from individual species to whole genera.</title>
        <authorList>
            <person name="Goeker M."/>
        </authorList>
    </citation>
    <scope>NUCLEOTIDE SEQUENCE [LARGE SCALE GENOMIC DNA]</scope>
    <source>
        <strain evidence="1 2">DSM 45657</strain>
    </source>
</reference>
<evidence type="ECO:0000313" key="2">
    <source>
        <dbReference type="Proteomes" id="UP000282454"/>
    </source>
</evidence>
<evidence type="ECO:0000313" key="1">
    <source>
        <dbReference type="EMBL" id="RLK54444.1"/>
    </source>
</evidence>
<evidence type="ECO:0008006" key="3">
    <source>
        <dbReference type="Google" id="ProtNLM"/>
    </source>
</evidence>